<reference evidence="6 7" key="1">
    <citation type="submission" date="2020-05" db="EMBL/GenBank/DDBJ databases">
        <title>Hymenobacter terrestris sp. nov. and Hymenobacter lapidiphilus sp. nov., isolated from regoliths in Antarctica.</title>
        <authorList>
            <person name="Sedlacek I."/>
            <person name="Pantucek R."/>
            <person name="Zeman M."/>
            <person name="Holochova P."/>
            <person name="Kralova S."/>
            <person name="Stankova E."/>
            <person name="Sedo O."/>
            <person name="Micenkova L."/>
            <person name="Svec P."/>
            <person name="Gupta V."/>
            <person name="Sood U."/>
            <person name="Korpole U.S."/>
            <person name="Lal R."/>
        </authorList>
    </citation>
    <scope>NUCLEOTIDE SEQUENCE [LARGE SCALE GENOMIC DNA]</scope>
    <source>
        <strain evidence="6 7">P5252</strain>
    </source>
</reference>
<comment type="caution">
    <text evidence="6">The sequence shown here is derived from an EMBL/GenBank/DDBJ whole genome shotgun (WGS) entry which is preliminary data.</text>
</comment>
<evidence type="ECO:0000259" key="5">
    <source>
        <dbReference type="Pfam" id="PF00535"/>
    </source>
</evidence>
<dbReference type="RefSeq" id="WP_176900775.1">
    <property type="nucleotide sequence ID" value="NZ_JABKAV010000053.1"/>
</dbReference>
<dbReference type="InterPro" id="IPR029044">
    <property type="entry name" value="Nucleotide-diphossugar_trans"/>
</dbReference>
<dbReference type="EMBL" id="JABKAV010000053">
    <property type="protein sequence ID" value="NVO86057.1"/>
    <property type="molecule type" value="Genomic_DNA"/>
</dbReference>
<proteinExistence type="inferred from homology"/>
<organism evidence="6 7">
    <name type="scientific">Hymenobacter terrestris</name>
    <dbReference type="NCBI Taxonomy" id="2748310"/>
    <lineage>
        <taxon>Bacteria</taxon>
        <taxon>Pseudomonadati</taxon>
        <taxon>Bacteroidota</taxon>
        <taxon>Cytophagia</taxon>
        <taxon>Cytophagales</taxon>
        <taxon>Hymenobacteraceae</taxon>
        <taxon>Hymenobacter</taxon>
    </lineage>
</organism>
<name>A0ABX2Q745_9BACT</name>
<accession>A0ABX2Q745</accession>
<evidence type="ECO:0000313" key="7">
    <source>
        <dbReference type="Proteomes" id="UP000626554"/>
    </source>
</evidence>
<feature type="region of interest" description="Disordered" evidence="4">
    <location>
        <begin position="252"/>
        <end position="276"/>
    </location>
</feature>
<feature type="compositionally biased region" description="Low complexity" evidence="4">
    <location>
        <begin position="256"/>
        <end position="267"/>
    </location>
</feature>
<dbReference type="InterPro" id="IPR039528">
    <property type="entry name" value="DPM1-like"/>
</dbReference>
<dbReference type="PANTHER" id="PTHR43398">
    <property type="entry name" value="DOLICHOL-PHOSPHATE MANNOSYLTRANSFERASE SUBUNIT 1"/>
    <property type="match status" value="1"/>
</dbReference>
<feature type="domain" description="Glycosyltransferase 2-like" evidence="5">
    <location>
        <begin position="6"/>
        <end position="151"/>
    </location>
</feature>
<evidence type="ECO:0000256" key="3">
    <source>
        <dbReference type="ARBA" id="ARBA00022679"/>
    </source>
</evidence>
<dbReference type="SUPFAM" id="SSF53448">
    <property type="entry name" value="Nucleotide-diphospho-sugar transferases"/>
    <property type="match status" value="1"/>
</dbReference>
<keyword evidence="2" id="KW-0328">Glycosyltransferase</keyword>
<dbReference type="Proteomes" id="UP000626554">
    <property type="component" value="Unassembled WGS sequence"/>
</dbReference>
<keyword evidence="7" id="KW-1185">Reference proteome</keyword>
<keyword evidence="3" id="KW-0808">Transferase</keyword>
<sequence>MTDGLVLIPTYNERENAELIIRKVFSLPQPFDVLIIDDGSPDGTATIVRELMAEFPGRLFLEERSGKMGLGTAYLHGFRWALAQGYEYVFEMDADFSHNPEDLMRLYDACATQGYDLAIGSRYIQGVNVVNWPMSRVLMSYFASAYVRLVTRMPIMDATAGFKCYTAPVLRVIMRERIRFVGYAFQIEMKWLAHKYGFRLKEVPIVFTDRTRGTSKMSKGIFKEAFFGVVQMKISSLFRRFDRTAAALPTDTAHRTGPLTAATAGPTDSETRQTTA</sequence>
<evidence type="ECO:0000256" key="4">
    <source>
        <dbReference type="SAM" id="MobiDB-lite"/>
    </source>
</evidence>
<gene>
    <name evidence="6" type="ORF">HW556_14310</name>
</gene>
<dbReference type="CDD" id="cd06442">
    <property type="entry name" value="DPM1_like"/>
    <property type="match status" value="1"/>
</dbReference>
<dbReference type="PANTHER" id="PTHR43398:SF1">
    <property type="entry name" value="DOLICHOL-PHOSPHATE MANNOSYLTRANSFERASE SUBUNIT 1"/>
    <property type="match status" value="1"/>
</dbReference>
<evidence type="ECO:0000313" key="6">
    <source>
        <dbReference type="EMBL" id="NVO86057.1"/>
    </source>
</evidence>
<dbReference type="InterPro" id="IPR001173">
    <property type="entry name" value="Glyco_trans_2-like"/>
</dbReference>
<evidence type="ECO:0000256" key="1">
    <source>
        <dbReference type="ARBA" id="ARBA00006739"/>
    </source>
</evidence>
<dbReference type="Pfam" id="PF00535">
    <property type="entry name" value="Glycos_transf_2"/>
    <property type="match status" value="1"/>
</dbReference>
<evidence type="ECO:0000256" key="2">
    <source>
        <dbReference type="ARBA" id="ARBA00022676"/>
    </source>
</evidence>
<comment type="similarity">
    <text evidence="1">Belongs to the glycosyltransferase 2 family.</text>
</comment>
<dbReference type="Gene3D" id="3.90.550.10">
    <property type="entry name" value="Spore Coat Polysaccharide Biosynthesis Protein SpsA, Chain A"/>
    <property type="match status" value="1"/>
</dbReference>
<protein>
    <submittedName>
        <fullName evidence="6">Polyprenol monophosphomannose synthase</fullName>
    </submittedName>
</protein>